<accession>A0A7X0DF22</accession>
<sequence>MSAKGAAARPPFSVLPLHIRGFPLQDRISYSNQPRPRRLVALHLSQEGSALSWRFQP</sequence>
<gene>
    <name evidence="1" type="ORF">HNQ75_004511</name>
</gene>
<comment type="caution">
    <text evidence="1">The sequence shown here is derived from an EMBL/GenBank/DDBJ whole genome shotgun (WGS) entry which is preliminary data.</text>
</comment>
<reference evidence="1 2" key="1">
    <citation type="submission" date="2020-08" db="EMBL/GenBank/DDBJ databases">
        <title>Genomic Encyclopedia of Type Strains, Phase IV (KMG-IV): sequencing the most valuable type-strain genomes for metagenomic binning, comparative biology and taxonomic classification.</title>
        <authorList>
            <person name="Goeker M."/>
        </authorList>
    </citation>
    <scope>NUCLEOTIDE SEQUENCE [LARGE SCALE GENOMIC DNA]</scope>
    <source>
        <strain evidence="1 2">DSM 102134</strain>
    </source>
</reference>
<organism evidence="1 2">
    <name type="scientific">Pseudorhizobium flavum</name>
    <dbReference type="NCBI Taxonomy" id="1335061"/>
    <lineage>
        <taxon>Bacteria</taxon>
        <taxon>Pseudomonadati</taxon>
        <taxon>Pseudomonadota</taxon>
        <taxon>Alphaproteobacteria</taxon>
        <taxon>Hyphomicrobiales</taxon>
        <taxon>Rhizobiaceae</taxon>
        <taxon>Rhizobium/Agrobacterium group</taxon>
        <taxon>Pseudorhizobium</taxon>
    </lineage>
</organism>
<name>A0A7X0DF22_9HYPH</name>
<keyword evidence="2" id="KW-1185">Reference proteome</keyword>
<evidence type="ECO:0000313" key="2">
    <source>
        <dbReference type="Proteomes" id="UP000535501"/>
    </source>
</evidence>
<proteinExistence type="predicted"/>
<dbReference type="Proteomes" id="UP000535501">
    <property type="component" value="Unassembled WGS sequence"/>
</dbReference>
<protein>
    <submittedName>
        <fullName evidence="1">Uncharacterized protein</fullName>
    </submittedName>
</protein>
<dbReference type="EMBL" id="JACHEJ010000037">
    <property type="protein sequence ID" value="MBB6182522.1"/>
    <property type="molecule type" value="Genomic_DNA"/>
</dbReference>
<dbReference type="AlphaFoldDB" id="A0A7X0DF22"/>
<evidence type="ECO:0000313" key="1">
    <source>
        <dbReference type="EMBL" id="MBB6182522.1"/>
    </source>
</evidence>